<dbReference type="PANTHER" id="PTHR13115">
    <property type="entry name" value="RNA POLYMERASE-ASSOCIATED PROTEIN RTF1 HOMOLOG"/>
    <property type="match status" value="1"/>
</dbReference>
<dbReference type="Pfam" id="PF03126">
    <property type="entry name" value="Plus-3"/>
    <property type="match status" value="1"/>
</dbReference>
<dbReference type="SUPFAM" id="SSF159042">
    <property type="entry name" value="Plus3-like"/>
    <property type="match status" value="1"/>
</dbReference>
<organism evidence="7 8">
    <name type="scientific">Chloropicon primus</name>
    <dbReference type="NCBI Taxonomy" id="1764295"/>
    <lineage>
        <taxon>Eukaryota</taxon>
        <taxon>Viridiplantae</taxon>
        <taxon>Chlorophyta</taxon>
        <taxon>Chloropicophyceae</taxon>
        <taxon>Chloropicales</taxon>
        <taxon>Chloropicaceae</taxon>
        <taxon>Chloropicon</taxon>
    </lineage>
</organism>
<dbReference type="Proteomes" id="UP000316726">
    <property type="component" value="Chromosome 15"/>
</dbReference>
<reference evidence="7 8" key="1">
    <citation type="submission" date="2018-07" db="EMBL/GenBank/DDBJ databases">
        <title>The complete nuclear genome of the prasinophyte Chloropicon primus (CCMP1205).</title>
        <authorList>
            <person name="Pombert J.-F."/>
            <person name="Otis C."/>
            <person name="Turmel M."/>
            <person name="Lemieux C."/>
        </authorList>
    </citation>
    <scope>NUCLEOTIDE SEQUENCE [LARGE SCALE GENOMIC DNA]</scope>
    <source>
        <strain evidence="7 8">CCMP1205</strain>
    </source>
</reference>
<evidence type="ECO:0000256" key="3">
    <source>
        <dbReference type="ARBA" id="ARBA00023163"/>
    </source>
</evidence>
<evidence type="ECO:0000313" key="8">
    <source>
        <dbReference type="Proteomes" id="UP000316726"/>
    </source>
</evidence>
<feature type="compositionally biased region" description="Acidic residues" evidence="5">
    <location>
        <begin position="37"/>
        <end position="70"/>
    </location>
</feature>
<feature type="region of interest" description="Disordered" evidence="5">
    <location>
        <begin position="225"/>
        <end position="260"/>
    </location>
</feature>
<dbReference type="InterPro" id="IPR004343">
    <property type="entry name" value="Plus-3_dom"/>
</dbReference>
<dbReference type="PROSITE" id="PS51360">
    <property type="entry name" value="PLUS3"/>
    <property type="match status" value="1"/>
</dbReference>
<comment type="subcellular location">
    <subcellularLocation>
        <location evidence="1">Nucleus</location>
    </subcellularLocation>
</comment>
<dbReference type="GO" id="GO:0016593">
    <property type="term" value="C:Cdc73/Paf1 complex"/>
    <property type="evidence" value="ECO:0007669"/>
    <property type="project" value="TreeGrafter"/>
</dbReference>
<accession>A0A5B8MZS4</accession>
<keyword evidence="4" id="KW-0539">Nucleus</keyword>
<protein>
    <recommendedName>
        <fullName evidence="6">Plus3 domain-containing protein</fullName>
    </recommendedName>
</protein>
<feature type="compositionally biased region" description="Acidic residues" evidence="5">
    <location>
        <begin position="225"/>
        <end position="234"/>
    </location>
</feature>
<feature type="compositionally biased region" description="Basic residues" evidence="5">
    <location>
        <begin position="239"/>
        <end position="256"/>
    </location>
</feature>
<dbReference type="OrthoDB" id="166375at2759"/>
<dbReference type="Gene3D" id="3.90.70.200">
    <property type="entry name" value="Plus-3 domain"/>
    <property type="match status" value="1"/>
</dbReference>
<evidence type="ECO:0000256" key="1">
    <source>
        <dbReference type="ARBA" id="ARBA00004123"/>
    </source>
</evidence>
<evidence type="ECO:0000256" key="4">
    <source>
        <dbReference type="ARBA" id="ARBA00023242"/>
    </source>
</evidence>
<dbReference type="AlphaFoldDB" id="A0A5B8MZS4"/>
<proteinExistence type="predicted"/>
<evidence type="ECO:0000313" key="7">
    <source>
        <dbReference type="EMBL" id="QDZ24954.1"/>
    </source>
</evidence>
<sequence>MTSLDDDILGLMGGEDEEAPVAGKRKRGKKASTLADTSDEDEDEDDFDGSDEDEDEDEDTEDEEDEEEDEIPRTRKRKSSKAKAKESESESESVEFNLADYDDGYDDDLMGDAEDRKRLMAMNELDREMELYDRQEKRDELRRQKEIMLSLKAARDEKKEAKMRETRSQTAKKGGKKTTQDKRKNALNALVARRDKKKLARDALDTVLDDDREIEYEEYDDYSDEYDDYYSDEEGYGRSSRRGRGGPAKRKGKRGRRDLEDGELDEDVEASIDEMRDIMLTRNKIVEWINEPFFENVMMDQFLKIGMGTVVNPADGSLLTVYRLAQVLEVVERKPGKYQIFKGDKTSTRSPYEMAAVLKTGKEVLVETNKWVKLRIGSAEATFPMSLVSTKMLESEEFEKYCEECKKARERPPMRSDVRKAQESQKAAEEFRYSAADVWRKIEKGGGRKTLSYAFKKQDLEARLEIAREKGDAEGEAKYKVELEKLEKEHAIRKGQRESRARRMAEINERNVNQNFEAMLERAKEKEKEQKQNRRKSVEKKADPFSRRPTAPLSWAMKKGLGDKKVDDDKSVEKELVIVEEGVEDRERESEGQRAKFPGLEIDFKVDLKLLKKPTQRTKLLLSTMGSSAAKGTKTLSISDYFKRLDSGAM</sequence>
<keyword evidence="2" id="KW-0805">Transcription regulation</keyword>
<name>A0A5B8MZS4_9CHLO</name>
<keyword evidence="8" id="KW-1185">Reference proteome</keyword>
<dbReference type="SMART" id="SM00719">
    <property type="entry name" value="Plus3"/>
    <property type="match status" value="1"/>
</dbReference>
<feature type="compositionally biased region" description="Acidic residues" evidence="5">
    <location>
        <begin position="100"/>
        <end position="111"/>
    </location>
</feature>
<feature type="compositionally biased region" description="Acidic residues" evidence="5">
    <location>
        <begin position="1"/>
        <end position="19"/>
    </location>
</feature>
<feature type="region of interest" description="Disordered" evidence="5">
    <location>
        <begin position="1"/>
        <end position="111"/>
    </location>
</feature>
<gene>
    <name evidence="7" type="ORF">A3770_15p74720</name>
</gene>
<dbReference type="EMBL" id="CP031048">
    <property type="protein sequence ID" value="QDZ24954.1"/>
    <property type="molecule type" value="Genomic_DNA"/>
</dbReference>
<dbReference type="InterPro" id="IPR036128">
    <property type="entry name" value="Plus3-like_sf"/>
</dbReference>
<dbReference type="GO" id="GO:1990269">
    <property type="term" value="F:RNA polymerase II C-terminal domain phosphoserine binding"/>
    <property type="evidence" value="ECO:0007669"/>
    <property type="project" value="TreeGrafter"/>
</dbReference>
<feature type="compositionally biased region" description="Basic and acidic residues" evidence="5">
    <location>
        <begin position="523"/>
        <end position="532"/>
    </location>
</feature>
<evidence type="ECO:0000256" key="2">
    <source>
        <dbReference type="ARBA" id="ARBA00023015"/>
    </source>
</evidence>
<dbReference type="PANTHER" id="PTHR13115:SF8">
    <property type="entry name" value="RNA POLYMERASE-ASSOCIATED PROTEIN RTF1 HOMOLOG"/>
    <property type="match status" value="1"/>
</dbReference>
<dbReference type="STRING" id="1764295.A0A5B8MZS4"/>
<evidence type="ECO:0000259" key="6">
    <source>
        <dbReference type="PROSITE" id="PS51360"/>
    </source>
</evidence>
<evidence type="ECO:0000256" key="5">
    <source>
        <dbReference type="SAM" id="MobiDB-lite"/>
    </source>
</evidence>
<feature type="compositionally biased region" description="Basic and acidic residues" evidence="5">
    <location>
        <begin position="153"/>
        <end position="167"/>
    </location>
</feature>
<feature type="domain" description="Plus3" evidence="6">
    <location>
        <begin position="269"/>
        <end position="430"/>
    </location>
</feature>
<keyword evidence="3" id="KW-0804">Transcription</keyword>
<dbReference type="GO" id="GO:0003677">
    <property type="term" value="F:DNA binding"/>
    <property type="evidence" value="ECO:0007669"/>
    <property type="project" value="InterPro"/>
</dbReference>
<feature type="region of interest" description="Disordered" evidence="5">
    <location>
        <begin position="152"/>
        <end position="189"/>
    </location>
</feature>
<feature type="region of interest" description="Disordered" evidence="5">
    <location>
        <begin position="523"/>
        <end position="553"/>
    </location>
</feature>